<dbReference type="EMBL" id="CAKJTG010000040">
    <property type="protein sequence ID" value="CAG9610545.1"/>
    <property type="molecule type" value="Genomic_DNA"/>
</dbReference>
<gene>
    <name evidence="2" type="primary">cph2</name>
    <name evidence="2" type="ORF">NEOCIP111885_04320</name>
</gene>
<dbReference type="PANTHER" id="PTHR33121:SF76">
    <property type="entry name" value="SIGNALING PROTEIN"/>
    <property type="match status" value="1"/>
</dbReference>
<accession>A0A9C7LD25</accession>
<dbReference type="InterPro" id="IPR050706">
    <property type="entry name" value="Cyclic-di-GMP_PDE-like"/>
</dbReference>
<dbReference type="GO" id="GO:0071111">
    <property type="term" value="F:cyclic-guanylate-specific phosphodiesterase activity"/>
    <property type="evidence" value="ECO:0007669"/>
    <property type="project" value="InterPro"/>
</dbReference>
<dbReference type="Gene3D" id="3.20.20.450">
    <property type="entry name" value="EAL domain"/>
    <property type="match status" value="1"/>
</dbReference>
<dbReference type="Proteomes" id="UP000789845">
    <property type="component" value="Unassembled WGS sequence"/>
</dbReference>
<sequence length="280" mass="32456">MYNNQNLNSNALFSYFVFLLKKRKSGLDDLLKYRELIKIMRSDALTTFFQPIIDLDSDKIVGYEALNRPPFSKYFPSTDHFYEYIGNTNQVFLFELFCRNTSLKKYSSNLKETPCEKDKLLFINIHPDVLIDSNYRPGETIQLLQEFDLKPSQIVFELTEKKAVTDFEMFEKVLNNYRSQGFRLAIDDVGTGYNSLKTIIHLRPEFIKLDRSLIHNIVDNVSQQKLVSLLLNFANQSNTSVIAEGIEQLEDLYFLKQEGIHLGQGYALGKPHPKINSNLV</sequence>
<evidence type="ECO:0000313" key="2">
    <source>
        <dbReference type="EMBL" id="CAG9610545.1"/>
    </source>
</evidence>
<protein>
    <submittedName>
        <fullName evidence="2">Phytochrome-like protein cph2</fullName>
    </submittedName>
</protein>
<dbReference type="SUPFAM" id="SSF141868">
    <property type="entry name" value="EAL domain-like"/>
    <property type="match status" value="1"/>
</dbReference>
<evidence type="ECO:0000259" key="1">
    <source>
        <dbReference type="PROSITE" id="PS50883"/>
    </source>
</evidence>
<dbReference type="Pfam" id="PF00563">
    <property type="entry name" value="EAL"/>
    <property type="match status" value="1"/>
</dbReference>
<dbReference type="RefSeq" id="WP_230498908.1">
    <property type="nucleotide sequence ID" value="NZ_CAKJTG010000040.1"/>
</dbReference>
<dbReference type="AlphaFoldDB" id="A0A9C7LD25"/>
<organism evidence="2 3">
    <name type="scientific">Pseudoneobacillus rhizosphaerae</name>
    <dbReference type="NCBI Taxonomy" id="2880968"/>
    <lineage>
        <taxon>Bacteria</taxon>
        <taxon>Bacillati</taxon>
        <taxon>Bacillota</taxon>
        <taxon>Bacilli</taxon>
        <taxon>Bacillales</taxon>
        <taxon>Bacillaceae</taxon>
        <taxon>Pseudoneobacillus</taxon>
    </lineage>
</organism>
<name>A0A9C7LD25_9BACI</name>
<dbReference type="PROSITE" id="PS50883">
    <property type="entry name" value="EAL"/>
    <property type="match status" value="1"/>
</dbReference>
<comment type="caution">
    <text evidence="2">The sequence shown here is derived from an EMBL/GenBank/DDBJ whole genome shotgun (WGS) entry which is preliminary data.</text>
</comment>
<reference evidence="2" key="1">
    <citation type="submission" date="2021-10" db="EMBL/GenBank/DDBJ databases">
        <authorList>
            <person name="Criscuolo A."/>
        </authorList>
    </citation>
    <scope>NUCLEOTIDE SEQUENCE</scope>
    <source>
        <strain evidence="2">CIP111885</strain>
    </source>
</reference>
<dbReference type="InterPro" id="IPR001633">
    <property type="entry name" value="EAL_dom"/>
</dbReference>
<dbReference type="SMART" id="SM00052">
    <property type="entry name" value="EAL"/>
    <property type="match status" value="1"/>
</dbReference>
<keyword evidence="3" id="KW-1185">Reference proteome</keyword>
<dbReference type="InterPro" id="IPR035919">
    <property type="entry name" value="EAL_sf"/>
</dbReference>
<dbReference type="PANTHER" id="PTHR33121">
    <property type="entry name" value="CYCLIC DI-GMP PHOSPHODIESTERASE PDEF"/>
    <property type="match status" value="1"/>
</dbReference>
<proteinExistence type="predicted"/>
<dbReference type="CDD" id="cd01948">
    <property type="entry name" value="EAL"/>
    <property type="match status" value="1"/>
</dbReference>
<evidence type="ECO:0000313" key="3">
    <source>
        <dbReference type="Proteomes" id="UP000789845"/>
    </source>
</evidence>
<feature type="domain" description="EAL" evidence="1">
    <location>
        <begin position="29"/>
        <end position="280"/>
    </location>
</feature>